<dbReference type="InterPro" id="IPR003723">
    <property type="entry name" value="Precorrin-6x_reduct"/>
</dbReference>
<keyword evidence="2" id="KW-0169">Cobalamin biosynthesis</keyword>
<dbReference type="RefSeq" id="WP_170085006.1">
    <property type="nucleotide sequence ID" value="NZ_CP047971.1"/>
</dbReference>
<gene>
    <name evidence="4" type="primary">cbiJ</name>
    <name evidence="4" type="ORF">COOX1_0832</name>
</gene>
<evidence type="ECO:0000313" key="5">
    <source>
        <dbReference type="Proteomes" id="UP000502196"/>
    </source>
</evidence>
<evidence type="ECO:0000256" key="2">
    <source>
        <dbReference type="ARBA" id="ARBA00022573"/>
    </source>
</evidence>
<dbReference type="Proteomes" id="UP000502196">
    <property type="component" value="Chromosome"/>
</dbReference>
<dbReference type="PROSITE" id="PS51014">
    <property type="entry name" value="COBK_CBIJ"/>
    <property type="match status" value="1"/>
</dbReference>
<reference evidence="4 5" key="1">
    <citation type="submission" date="2020-04" db="EMBL/GenBank/DDBJ databases">
        <authorList>
            <person name="Hogendoorn C."/>
        </authorList>
    </citation>
    <scope>NUCLEOTIDE SEQUENCE [LARGE SCALE GENOMIC DNA]</scope>
    <source>
        <strain evidence="4">COOX1</strain>
    </source>
</reference>
<evidence type="ECO:0000256" key="3">
    <source>
        <dbReference type="ARBA" id="ARBA00023002"/>
    </source>
</evidence>
<organism evidence="4 5">
    <name type="scientific">Kyrpidia spormannii</name>
    <dbReference type="NCBI Taxonomy" id="2055160"/>
    <lineage>
        <taxon>Bacteria</taxon>
        <taxon>Bacillati</taxon>
        <taxon>Bacillota</taxon>
        <taxon>Bacilli</taxon>
        <taxon>Bacillales</taxon>
        <taxon>Alicyclobacillaceae</taxon>
        <taxon>Kyrpidia</taxon>
    </lineage>
</organism>
<dbReference type="PANTHER" id="PTHR36925:SF1">
    <property type="entry name" value="COBALT-PRECORRIN-6A REDUCTASE"/>
    <property type="match status" value="1"/>
</dbReference>
<accession>A0A6F9E1U5</accession>
<protein>
    <submittedName>
        <fullName evidence="4">Cobalt-precorrin-6A reductase</fullName>
        <ecNumber evidence="4">1.3.1.106</ecNumber>
    </submittedName>
</protein>
<dbReference type="PANTHER" id="PTHR36925">
    <property type="entry name" value="COBALT-PRECORRIN-6A REDUCTASE"/>
    <property type="match status" value="1"/>
</dbReference>
<dbReference type="EMBL" id="LR792683">
    <property type="protein sequence ID" value="CAB3391279.1"/>
    <property type="molecule type" value="Genomic_DNA"/>
</dbReference>
<proteinExistence type="predicted"/>
<evidence type="ECO:0000313" key="4">
    <source>
        <dbReference type="EMBL" id="CAB3391279.1"/>
    </source>
</evidence>
<dbReference type="Pfam" id="PF02571">
    <property type="entry name" value="CbiJ"/>
    <property type="match status" value="1"/>
</dbReference>
<comment type="pathway">
    <text evidence="1">Cofactor biosynthesis; adenosylcobalamin biosynthesis.</text>
</comment>
<dbReference type="UniPathway" id="UPA00148"/>
<sequence length="254" mass="27522">MLFLLAGTSDARALGVQLQNAGYPVLASVVTESAASSLRKEGLSVTVGRKSADEMARLFSENGTRAVVDASHPFAEEASRNAMEAAMIAGIPYIRYERPSSELSEHPNLHLARDYRNAAELAASFGGTIFLTTGSKTLPIFAEVLLKDPTIRMICRILPTEENMRTCTALGIPQRNIVAMQGPYTSTLNAAFYEHFGVTTLVTKESGSEGSVMEKIQPALDRGIHTIVICRPGIQYEHLCHSAGEVLETLDRLP</sequence>
<dbReference type="AlphaFoldDB" id="A0A6F9E1U5"/>
<evidence type="ECO:0000256" key="1">
    <source>
        <dbReference type="ARBA" id="ARBA00004953"/>
    </source>
</evidence>
<dbReference type="NCBIfam" id="TIGR00715">
    <property type="entry name" value="precor6x_red"/>
    <property type="match status" value="1"/>
</dbReference>
<keyword evidence="3 4" id="KW-0560">Oxidoreductase</keyword>
<dbReference type="GO" id="GO:0009236">
    <property type="term" value="P:cobalamin biosynthetic process"/>
    <property type="evidence" value="ECO:0007669"/>
    <property type="project" value="UniProtKB-UniPathway"/>
</dbReference>
<dbReference type="GO" id="GO:0016994">
    <property type="term" value="F:precorrin-6A reductase activity"/>
    <property type="evidence" value="ECO:0007669"/>
    <property type="project" value="InterPro"/>
</dbReference>
<dbReference type="EC" id="1.3.1.106" evidence="4"/>
<name>A0A6F9E1U5_9BACL</name>